<dbReference type="Proteomes" id="UP001143747">
    <property type="component" value="Unassembled WGS sequence"/>
</dbReference>
<organism evidence="1 2">
    <name type="scientific">Methanogenium marinum</name>
    <dbReference type="NCBI Taxonomy" id="348610"/>
    <lineage>
        <taxon>Archaea</taxon>
        <taxon>Methanobacteriati</taxon>
        <taxon>Methanobacteriota</taxon>
        <taxon>Stenosarchaea group</taxon>
        <taxon>Methanomicrobia</taxon>
        <taxon>Methanomicrobiales</taxon>
        <taxon>Methanomicrobiaceae</taxon>
        <taxon>Methanogenium</taxon>
    </lineage>
</organism>
<evidence type="ECO:0000313" key="1">
    <source>
        <dbReference type="EMBL" id="MDE4907949.1"/>
    </source>
</evidence>
<keyword evidence="2" id="KW-1185">Reference proteome</keyword>
<evidence type="ECO:0000313" key="2">
    <source>
        <dbReference type="Proteomes" id="UP001143747"/>
    </source>
</evidence>
<gene>
    <name evidence="1" type="ORF">L0665_04910</name>
</gene>
<dbReference type="EMBL" id="JAKELO010000002">
    <property type="protein sequence ID" value="MDE4907949.1"/>
    <property type="molecule type" value="Genomic_DNA"/>
</dbReference>
<accession>A0A9Q4KST6</accession>
<sequence length="174" mass="18338">MTYGPMHLLAVGFADPDFHGQILKELKSAREKGIIRLIDLQFVWKDDNGDIAALEATDLSDEERIRFGAVVGGLIGLGAAGEKGMEAGIEAGALAVAERNFGLTDEDIMEVADAIPNNSAAAIMLFEHLWAIKLKEALIDAGAIPIAQGIVTPESLVMVGAELAAAVEAAELEE</sequence>
<protein>
    <submittedName>
        <fullName evidence="1">DUF1269 domain-containing protein</fullName>
    </submittedName>
</protein>
<name>A0A9Q4KST6_9EURY</name>
<proteinExistence type="predicted"/>
<reference evidence="1" key="1">
    <citation type="submission" date="2022-01" db="EMBL/GenBank/DDBJ databases">
        <title>Draft genome of Methanogenium marinum DSM 15558.</title>
        <authorList>
            <person name="Chen S.-C."/>
            <person name="You Y.-T."/>
        </authorList>
    </citation>
    <scope>NUCLEOTIDE SEQUENCE</scope>
    <source>
        <strain evidence="1">DSM 15558</strain>
    </source>
</reference>
<dbReference type="AlphaFoldDB" id="A0A9Q4KST6"/>
<comment type="caution">
    <text evidence="1">The sequence shown here is derived from an EMBL/GenBank/DDBJ whole genome shotgun (WGS) entry which is preliminary data.</text>
</comment>
<dbReference type="RefSeq" id="WP_274924590.1">
    <property type="nucleotide sequence ID" value="NZ_JAKELO010000002.1"/>
</dbReference>